<protein>
    <submittedName>
        <fullName evidence="1">Uncharacterized protein</fullName>
    </submittedName>
</protein>
<accession>A0A926JD20</accession>
<reference evidence="1" key="1">
    <citation type="submission" date="2020-08" db="EMBL/GenBank/DDBJ databases">
        <title>Paracoccus amoyensis sp. nov., isolated from the surface seawater at coast of Xiamen, Fujian.</title>
        <authorList>
            <person name="Lyu L."/>
        </authorList>
    </citation>
    <scope>NUCLEOTIDE SEQUENCE</scope>
    <source>
        <strain evidence="1">11-3</strain>
    </source>
</reference>
<comment type="caution">
    <text evidence="1">The sequence shown here is derived from an EMBL/GenBank/DDBJ whole genome shotgun (WGS) entry which is preliminary data.</text>
</comment>
<sequence>MAASPQLAGMTCNFETECTDSDCADSSYSATVQMTAARPVDSHLTIMSAVFSDVSETYEMQGKIVDGNRRMFNMDSTAGARLLTIAADGTARYTNHIAEPLMAMTYLGQCKEDR</sequence>
<dbReference type="Proteomes" id="UP000608594">
    <property type="component" value="Unassembled WGS sequence"/>
</dbReference>
<organism evidence="1 2">
    <name type="scientific">Paracoccus amoyensis</name>
    <dbReference type="NCBI Taxonomy" id="2760093"/>
    <lineage>
        <taxon>Bacteria</taxon>
        <taxon>Pseudomonadati</taxon>
        <taxon>Pseudomonadota</taxon>
        <taxon>Alphaproteobacteria</taxon>
        <taxon>Rhodobacterales</taxon>
        <taxon>Paracoccaceae</taxon>
        <taxon>Paracoccus</taxon>
    </lineage>
</organism>
<keyword evidence="2" id="KW-1185">Reference proteome</keyword>
<dbReference type="AlphaFoldDB" id="A0A926JD20"/>
<evidence type="ECO:0000313" key="1">
    <source>
        <dbReference type="EMBL" id="MBC9247044.1"/>
    </source>
</evidence>
<name>A0A926JD20_9RHOB</name>
<evidence type="ECO:0000313" key="2">
    <source>
        <dbReference type="Proteomes" id="UP000608594"/>
    </source>
</evidence>
<proteinExistence type="predicted"/>
<gene>
    <name evidence="1" type="ORF">H4P12_10005</name>
</gene>
<dbReference type="EMBL" id="JACOQL010000003">
    <property type="protein sequence ID" value="MBC9247044.1"/>
    <property type="molecule type" value="Genomic_DNA"/>
</dbReference>